<reference evidence="2 3" key="1">
    <citation type="submission" date="2024-02" db="EMBL/GenBank/DDBJ databases">
        <authorList>
            <person name="Vignale AGUSTIN F."/>
            <person name="Sosa J E."/>
            <person name="Modenutti C."/>
        </authorList>
    </citation>
    <scope>NUCLEOTIDE SEQUENCE [LARGE SCALE GENOMIC DNA]</scope>
</reference>
<organism evidence="2 3">
    <name type="scientific">Ilex paraguariensis</name>
    <name type="common">yerba mate</name>
    <dbReference type="NCBI Taxonomy" id="185542"/>
    <lineage>
        <taxon>Eukaryota</taxon>
        <taxon>Viridiplantae</taxon>
        <taxon>Streptophyta</taxon>
        <taxon>Embryophyta</taxon>
        <taxon>Tracheophyta</taxon>
        <taxon>Spermatophyta</taxon>
        <taxon>Magnoliopsida</taxon>
        <taxon>eudicotyledons</taxon>
        <taxon>Gunneridae</taxon>
        <taxon>Pentapetalae</taxon>
        <taxon>asterids</taxon>
        <taxon>campanulids</taxon>
        <taxon>Aquifoliales</taxon>
        <taxon>Aquifoliaceae</taxon>
        <taxon>Ilex</taxon>
    </lineage>
</organism>
<feature type="compositionally biased region" description="Polar residues" evidence="1">
    <location>
        <begin position="135"/>
        <end position="145"/>
    </location>
</feature>
<protein>
    <submittedName>
        <fullName evidence="2">Uncharacterized protein</fullName>
    </submittedName>
</protein>
<dbReference type="EMBL" id="CAUOFW020001480">
    <property type="protein sequence ID" value="CAK9145356.1"/>
    <property type="molecule type" value="Genomic_DNA"/>
</dbReference>
<keyword evidence="3" id="KW-1185">Reference proteome</keyword>
<gene>
    <name evidence="2" type="ORF">ILEXP_LOCUS13165</name>
</gene>
<proteinExistence type="predicted"/>
<evidence type="ECO:0000313" key="3">
    <source>
        <dbReference type="Proteomes" id="UP001642360"/>
    </source>
</evidence>
<dbReference type="AlphaFoldDB" id="A0ABC8RK72"/>
<name>A0ABC8RK72_9AQUA</name>
<evidence type="ECO:0000313" key="2">
    <source>
        <dbReference type="EMBL" id="CAK9145356.1"/>
    </source>
</evidence>
<sequence length="183" mass="20660">MSEKLLSLSTRLNMSEDENKGLHVDLVKSMAQIVGIEEEKKSLHDKVSFLEGEYKGILEFKKGLEFKIIKVDRVLNESQELLKRHSQNTEKLDKMLAIGKSVGDKRGLGFTNEHNTFTSSKIVFGKGDPNPIPPQVSTSPKTTNNGKGKQEKKLIKKKTQTKLFVYFTCGEHGRYSAHCIHNK</sequence>
<accession>A0ABC8RK72</accession>
<dbReference type="Proteomes" id="UP001642360">
    <property type="component" value="Unassembled WGS sequence"/>
</dbReference>
<comment type="caution">
    <text evidence="2">The sequence shown here is derived from an EMBL/GenBank/DDBJ whole genome shotgun (WGS) entry which is preliminary data.</text>
</comment>
<feature type="region of interest" description="Disordered" evidence="1">
    <location>
        <begin position="126"/>
        <end position="154"/>
    </location>
</feature>
<evidence type="ECO:0000256" key="1">
    <source>
        <dbReference type="SAM" id="MobiDB-lite"/>
    </source>
</evidence>